<evidence type="ECO:0000256" key="1">
    <source>
        <dbReference type="SAM" id="SignalP"/>
    </source>
</evidence>
<organism evidence="2 3">
    <name type="scientific">Mesorhabditis spiculigera</name>
    <dbReference type="NCBI Taxonomy" id="96644"/>
    <lineage>
        <taxon>Eukaryota</taxon>
        <taxon>Metazoa</taxon>
        <taxon>Ecdysozoa</taxon>
        <taxon>Nematoda</taxon>
        <taxon>Chromadorea</taxon>
        <taxon>Rhabditida</taxon>
        <taxon>Rhabditina</taxon>
        <taxon>Rhabditomorpha</taxon>
        <taxon>Rhabditoidea</taxon>
        <taxon>Rhabditidae</taxon>
        <taxon>Mesorhabditinae</taxon>
        <taxon>Mesorhabditis</taxon>
    </lineage>
</organism>
<accession>A0AA36D5R0</accession>
<comment type="caution">
    <text evidence="2">The sequence shown here is derived from an EMBL/GenBank/DDBJ whole genome shotgun (WGS) entry which is preliminary data.</text>
</comment>
<evidence type="ECO:0000313" key="3">
    <source>
        <dbReference type="Proteomes" id="UP001177023"/>
    </source>
</evidence>
<feature type="signal peptide" evidence="1">
    <location>
        <begin position="1"/>
        <end position="19"/>
    </location>
</feature>
<dbReference type="AlphaFoldDB" id="A0AA36D5R0"/>
<feature type="non-terminal residue" evidence="2">
    <location>
        <position position="79"/>
    </location>
</feature>
<protein>
    <submittedName>
        <fullName evidence="2">Uncharacterized protein</fullName>
    </submittedName>
</protein>
<keyword evidence="3" id="KW-1185">Reference proteome</keyword>
<evidence type="ECO:0000313" key="2">
    <source>
        <dbReference type="EMBL" id="CAJ0581385.1"/>
    </source>
</evidence>
<dbReference type="EMBL" id="CATQJA010002663">
    <property type="protein sequence ID" value="CAJ0581385.1"/>
    <property type="molecule type" value="Genomic_DNA"/>
</dbReference>
<proteinExistence type="predicted"/>
<sequence length="79" mass="8279">MPKILILLCLLAILAAVTAAELAEPNAENSTSLSGAGGFLRALRLKRGALCWNSMRTACCGKKGCKADGCTWVMCTLCC</sequence>
<gene>
    <name evidence="2" type="ORF">MSPICULIGERA_LOCUS19546</name>
</gene>
<name>A0AA36D5R0_9BILA</name>
<keyword evidence="1" id="KW-0732">Signal</keyword>
<reference evidence="2" key="1">
    <citation type="submission" date="2023-06" db="EMBL/GenBank/DDBJ databases">
        <authorList>
            <person name="Delattre M."/>
        </authorList>
    </citation>
    <scope>NUCLEOTIDE SEQUENCE</scope>
    <source>
        <strain evidence="2">AF72</strain>
    </source>
</reference>
<feature type="chain" id="PRO_5041284746" evidence="1">
    <location>
        <begin position="20"/>
        <end position="79"/>
    </location>
</feature>
<dbReference type="Proteomes" id="UP001177023">
    <property type="component" value="Unassembled WGS sequence"/>
</dbReference>